<dbReference type="PROSITE" id="PS51257">
    <property type="entry name" value="PROKAR_LIPOPROTEIN"/>
    <property type="match status" value="1"/>
</dbReference>
<evidence type="ECO:0000313" key="2">
    <source>
        <dbReference type="Proteomes" id="UP001217083"/>
    </source>
</evidence>
<evidence type="ECO:0000313" key="1">
    <source>
        <dbReference type="EMBL" id="MDF0708485.1"/>
    </source>
</evidence>
<name>A0ABT5XRQ7_9FLAO</name>
<dbReference type="EMBL" id="JARFVA010000005">
    <property type="protein sequence ID" value="MDF0708485.1"/>
    <property type="molecule type" value="Genomic_DNA"/>
</dbReference>
<dbReference type="Proteomes" id="UP001217083">
    <property type="component" value="Unassembled WGS sequence"/>
</dbReference>
<protein>
    <recommendedName>
        <fullName evidence="3">DUF4136 domain-containing protein</fullName>
    </recommendedName>
</protein>
<comment type="caution">
    <text evidence="1">The sequence shown here is derived from an EMBL/GenBank/DDBJ whole genome shotgun (WGS) entry which is preliminary data.</text>
</comment>
<accession>A0ABT5XRQ7</accession>
<keyword evidence="2" id="KW-1185">Reference proteome</keyword>
<organism evidence="1 2">
    <name type="scientific">Flagellimonas okinawensis</name>
    <dbReference type="NCBI Taxonomy" id="3031324"/>
    <lineage>
        <taxon>Bacteria</taxon>
        <taxon>Pseudomonadati</taxon>
        <taxon>Bacteroidota</taxon>
        <taxon>Flavobacteriia</taxon>
        <taxon>Flavobacteriales</taxon>
        <taxon>Flavobacteriaceae</taxon>
        <taxon>Flagellimonas</taxon>
    </lineage>
</organism>
<proteinExistence type="predicted"/>
<gene>
    <name evidence="1" type="ORF">PY091_14765</name>
</gene>
<evidence type="ECO:0008006" key="3">
    <source>
        <dbReference type="Google" id="ProtNLM"/>
    </source>
</evidence>
<reference evidence="1 2" key="1">
    <citation type="submission" date="2023-03" db="EMBL/GenBank/DDBJ databases">
        <title>Muricauda XX sp. nov. and Muricauda XXX sp. nov., two novel species isolated from Okinawa Trough.</title>
        <authorList>
            <person name="Cao W."/>
            <person name="Deng X."/>
        </authorList>
    </citation>
    <scope>NUCLEOTIDE SEQUENCE [LARGE SCALE GENOMIC DNA]</scope>
    <source>
        <strain evidence="1 2">81s02</strain>
    </source>
</reference>
<sequence>MKIKFTLLLFITVFISCKTDPNKQIDEGKITENIYHSKEIGWTMEIPKGWEVTHRSILDKRTEKGLDAINETAGIEYDVSGLKQLLNFQKNQFNAFQSTSEPFELEYEGEWEENNAGLKELIYNTYLNRGIKTDSTETRTTNIGGLEFQFYEFTIYSPQGEVILNQIMYSRLINGLDFGVNINYNNESDKNEMLEAWLNSKFQK</sequence>
<dbReference type="RefSeq" id="WP_275650426.1">
    <property type="nucleotide sequence ID" value="NZ_JARFVA010000005.1"/>
</dbReference>